<dbReference type="Pfam" id="PF03167">
    <property type="entry name" value="UDG"/>
    <property type="match status" value="1"/>
</dbReference>
<dbReference type="NCBIfam" id="NF003591">
    <property type="entry name" value="PRK05254.1-4"/>
    <property type="match status" value="1"/>
</dbReference>
<dbReference type="PROSITE" id="PS00130">
    <property type="entry name" value="U_DNA_GLYCOSYLASE"/>
    <property type="match status" value="1"/>
</dbReference>
<dbReference type="NCBIfam" id="NF003592">
    <property type="entry name" value="PRK05254.1-5"/>
    <property type="match status" value="1"/>
</dbReference>
<keyword evidence="4 5" id="KW-0234">DNA repair</keyword>
<dbReference type="InterPro" id="IPR002043">
    <property type="entry name" value="UDG_fam1"/>
</dbReference>
<dbReference type="EMBL" id="JASJQH010007271">
    <property type="protein sequence ID" value="KAK9711592.1"/>
    <property type="molecule type" value="Genomic_DNA"/>
</dbReference>
<keyword evidence="5" id="KW-0539">Nucleus</keyword>
<keyword evidence="3 5" id="KW-0378">Hydrolase</keyword>
<dbReference type="Gene3D" id="3.40.470.10">
    <property type="entry name" value="Uracil-DNA glycosylase-like domain"/>
    <property type="match status" value="1"/>
</dbReference>
<comment type="similarity">
    <text evidence="1 5 7">Belongs to the uracil-DNA glycosylase (UDG) superfamily. UNG family.</text>
</comment>
<comment type="subcellular location">
    <subcellularLocation>
        <location evidence="5">Mitochondrion</location>
    </subcellularLocation>
    <subcellularLocation>
        <location evidence="5">Nucleus</location>
    </subcellularLocation>
</comment>
<dbReference type="PANTHER" id="PTHR11264:SF0">
    <property type="entry name" value="URACIL-DNA GLYCOSYLASE"/>
    <property type="match status" value="1"/>
</dbReference>
<comment type="caution">
    <text evidence="10">The sequence shown here is derived from an EMBL/GenBank/DDBJ whole genome shotgun (WGS) entry which is preliminary data.</text>
</comment>
<dbReference type="NCBIfam" id="NF003588">
    <property type="entry name" value="PRK05254.1-1"/>
    <property type="match status" value="1"/>
</dbReference>
<protein>
    <recommendedName>
        <fullName evidence="5 7">Uracil-DNA glycosylase</fullName>
        <shortName evidence="5">UDG</shortName>
        <ecNumber evidence="5 7">3.2.2.27</ecNumber>
    </recommendedName>
</protein>
<dbReference type="EC" id="3.2.2.27" evidence="5 7"/>
<feature type="active site" description="Proton acceptor" evidence="5 6">
    <location>
        <position position="174"/>
    </location>
</feature>
<evidence type="ECO:0000259" key="9">
    <source>
        <dbReference type="SMART" id="SM00986"/>
    </source>
</evidence>
<dbReference type="PANTHER" id="PTHR11264">
    <property type="entry name" value="URACIL-DNA GLYCOSYLASE"/>
    <property type="match status" value="1"/>
</dbReference>
<evidence type="ECO:0000256" key="2">
    <source>
        <dbReference type="ARBA" id="ARBA00022763"/>
    </source>
</evidence>
<keyword evidence="11" id="KW-1185">Reference proteome</keyword>
<accession>A0ABR2VZP3</accession>
<keyword evidence="5" id="KW-0496">Mitochondrion</keyword>
<feature type="domain" description="Uracil-DNA glycosylase-like" evidence="9">
    <location>
        <begin position="159"/>
        <end position="320"/>
    </location>
</feature>
<evidence type="ECO:0000256" key="8">
    <source>
        <dbReference type="SAM" id="MobiDB-lite"/>
    </source>
</evidence>
<evidence type="ECO:0000256" key="1">
    <source>
        <dbReference type="ARBA" id="ARBA00008184"/>
    </source>
</evidence>
<dbReference type="NCBIfam" id="NF003589">
    <property type="entry name" value="PRK05254.1-2"/>
    <property type="match status" value="1"/>
</dbReference>
<evidence type="ECO:0000313" key="11">
    <source>
        <dbReference type="Proteomes" id="UP001479436"/>
    </source>
</evidence>
<comment type="function">
    <text evidence="5 7">Excises uracil residues from the DNA which can arise as a result of misincorporation of dUMP residues by DNA polymerase or due to deamination of cytosine.</text>
</comment>
<sequence length="335" mass="37294">MENINNPEVIPSGNIVEKKATNEENKNFGVISPKPKRTQTLDAFFTRTPVKKRKVSEDMESPAKKLQSLNDTEPEPTSEAKLAVEKTTGTTQSTLAPVVTGPVDPLFALEYESMDPTWLQALKAEFTKPYFKQLKTFLEAEQKGSKIFPPAEDIYSWSRFTPLSKVKVVILGQDPYHGTGQAHGLAFSVKKGVGAPPSLVNIYKTLQQDIPGFTPPNHGYLAGWAKQGVLMLNAALTVRAHQANSHAGKGWEEFTDAVIQYLNQNKEGLVFMLWGSYAQKKGKGINQKKHLVLKSVHPSPLSAHRGFFSCQHFSKANKYLKDHSKKPIAWETFDE</sequence>
<evidence type="ECO:0000256" key="5">
    <source>
        <dbReference type="HAMAP-Rule" id="MF_03166"/>
    </source>
</evidence>
<feature type="region of interest" description="Disordered" evidence="8">
    <location>
        <begin position="51"/>
        <end position="89"/>
    </location>
</feature>
<feature type="region of interest" description="Disordered" evidence="8">
    <location>
        <begin position="1"/>
        <end position="34"/>
    </location>
</feature>
<evidence type="ECO:0000256" key="6">
    <source>
        <dbReference type="PROSITE-ProRule" id="PRU10072"/>
    </source>
</evidence>
<evidence type="ECO:0000313" key="10">
    <source>
        <dbReference type="EMBL" id="KAK9711592.1"/>
    </source>
</evidence>
<reference evidence="10 11" key="1">
    <citation type="submission" date="2023-04" db="EMBL/GenBank/DDBJ databases">
        <title>Genome of Basidiobolus ranarum AG-B5.</title>
        <authorList>
            <person name="Stajich J.E."/>
            <person name="Carter-House D."/>
            <person name="Gryganskyi A."/>
        </authorList>
    </citation>
    <scope>NUCLEOTIDE SEQUENCE [LARGE SCALE GENOMIC DNA]</scope>
    <source>
        <strain evidence="10 11">AG-B5</strain>
    </source>
</reference>
<dbReference type="CDD" id="cd10027">
    <property type="entry name" value="UDG-F1-like"/>
    <property type="match status" value="1"/>
</dbReference>
<comment type="catalytic activity">
    <reaction evidence="5 7">
        <text>Hydrolyzes single-stranded DNA or mismatched double-stranded DNA and polynucleotides, releasing free uracil.</text>
        <dbReference type="EC" id="3.2.2.27"/>
    </reaction>
</comment>
<dbReference type="SMART" id="SM00986">
    <property type="entry name" value="UDG"/>
    <property type="match status" value="1"/>
</dbReference>
<proteinExistence type="inferred from homology"/>
<keyword evidence="2 5" id="KW-0227">DNA damage</keyword>
<evidence type="ECO:0000256" key="7">
    <source>
        <dbReference type="RuleBase" id="RU003780"/>
    </source>
</evidence>
<dbReference type="NCBIfam" id="TIGR00628">
    <property type="entry name" value="ung"/>
    <property type="match status" value="1"/>
</dbReference>
<organism evidence="10 11">
    <name type="scientific">Basidiobolus ranarum</name>
    <dbReference type="NCBI Taxonomy" id="34480"/>
    <lineage>
        <taxon>Eukaryota</taxon>
        <taxon>Fungi</taxon>
        <taxon>Fungi incertae sedis</taxon>
        <taxon>Zoopagomycota</taxon>
        <taxon>Entomophthoromycotina</taxon>
        <taxon>Basidiobolomycetes</taxon>
        <taxon>Basidiobolales</taxon>
        <taxon>Basidiobolaceae</taxon>
        <taxon>Basidiobolus</taxon>
    </lineage>
</organism>
<evidence type="ECO:0000256" key="3">
    <source>
        <dbReference type="ARBA" id="ARBA00022801"/>
    </source>
</evidence>
<dbReference type="SUPFAM" id="SSF52141">
    <property type="entry name" value="Uracil-DNA glycosylase-like"/>
    <property type="match status" value="1"/>
</dbReference>
<dbReference type="HAMAP" id="MF_00148">
    <property type="entry name" value="UDG"/>
    <property type="match status" value="1"/>
</dbReference>
<dbReference type="Proteomes" id="UP001479436">
    <property type="component" value="Unassembled WGS sequence"/>
</dbReference>
<dbReference type="InterPro" id="IPR018085">
    <property type="entry name" value="Ura-DNA_Glyclase_AS"/>
</dbReference>
<dbReference type="SMART" id="SM00987">
    <property type="entry name" value="UreE_C"/>
    <property type="match status" value="1"/>
</dbReference>
<keyword evidence="10" id="KW-0326">Glycosidase</keyword>
<dbReference type="InterPro" id="IPR036895">
    <property type="entry name" value="Uracil-DNA_glycosylase-like_sf"/>
</dbReference>
<gene>
    <name evidence="5 10" type="primary">UNG1</name>
    <name evidence="10" type="ORF">K7432_007726</name>
</gene>
<evidence type="ECO:0000256" key="4">
    <source>
        <dbReference type="ARBA" id="ARBA00023204"/>
    </source>
</evidence>
<dbReference type="InterPro" id="IPR005122">
    <property type="entry name" value="Uracil-DNA_glycosylase-like"/>
</dbReference>
<feature type="compositionally biased region" description="Basic and acidic residues" evidence="8">
    <location>
        <begin position="16"/>
        <end position="26"/>
    </location>
</feature>
<name>A0ABR2VZP3_9FUNG</name>
<dbReference type="GO" id="GO:0004844">
    <property type="term" value="F:uracil DNA N-glycosylase activity"/>
    <property type="evidence" value="ECO:0007669"/>
    <property type="project" value="UniProtKB-EC"/>
</dbReference>